<dbReference type="GO" id="GO:0005789">
    <property type="term" value="C:endoplasmic reticulum membrane"/>
    <property type="evidence" value="ECO:0007669"/>
    <property type="project" value="UniProtKB-SubCell"/>
</dbReference>
<accession>A0A9D5HFF8</accession>
<keyword evidence="6" id="KW-0927">Auxin signaling pathway</keyword>
<protein>
    <submittedName>
        <fullName evidence="10">Uncharacterized protein</fullName>
    </submittedName>
</protein>
<evidence type="ECO:0000256" key="5">
    <source>
        <dbReference type="ARBA" id="ARBA00023136"/>
    </source>
</evidence>
<dbReference type="GO" id="GO:0080162">
    <property type="term" value="P:endoplasmic reticulum to cytosol auxin transport"/>
    <property type="evidence" value="ECO:0007669"/>
    <property type="project" value="InterPro"/>
</dbReference>
<dbReference type="InterPro" id="IPR045033">
    <property type="entry name" value="PILS1/3/4/5/7"/>
</dbReference>
<comment type="similarity">
    <text evidence="8">Belongs to the auxin efflux carrier (TC 2.A.69.2) family.</text>
</comment>
<reference evidence="10" key="2">
    <citation type="journal article" date="2022" name="Hortic Res">
        <title>The genome of Dioscorea zingiberensis sheds light on the biosynthesis, origin and evolution of the medicinally important diosgenin saponins.</title>
        <authorList>
            <person name="Li Y."/>
            <person name="Tan C."/>
            <person name="Li Z."/>
            <person name="Guo J."/>
            <person name="Li S."/>
            <person name="Chen X."/>
            <person name="Wang C."/>
            <person name="Dai X."/>
            <person name="Yang H."/>
            <person name="Song W."/>
            <person name="Hou L."/>
            <person name="Xu J."/>
            <person name="Tong Z."/>
            <person name="Xu A."/>
            <person name="Yuan X."/>
            <person name="Wang W."/>
            <person name="Yang Q."/>
            <person name="Chen L."/>
            <person name="Sun Z."/>
            <person name="Wang K."/>
            <person name="Pan B."/>
            <person name="Chen J."/>
            <person name="Bao Y."/>
            <person name="Liu F."/>
            <person name="Qi X."/>
            <person name="Gang D.R."/>
            <person name="Wen J."/>
            <person name="Li J."/>
        </authorList>
    </citation>
    <scope>NUCLEOTIDE SEQUENCE</scope>
    <source>
        <strain evidence="10">Dzin_1.0</strain>
    </source>
</reference>
<feature type="transmembrane region" description="Helical" evidence="9">
    <location>
        <begin position="6"/>
        <end position="34"/>
    </location>
</feature>
<keyword evidence="11" id="KW-1185">Reference proteome</keyword>
<feature type="transmembrane region" description="Helical" evidence="9">
    <location>
        <begin position="280"/>
        <end position="298"/>
    </location>
</feature>
<keyword evidence="4 9" id="KW-1133">Transmembrane helix</keyword>
<evidence type="ECO:0000256" key="1">
    <source>
        <dbReference type="ARBA" id="ARBA00004477"/>
    </source>
</evidence>
<feature type="transmembrane region" description="Helical" evidence="9">
    <location>
        <begin position="380"/>
        <end position="401"/>
    </location>
</feature>
<dbReference type="InterPro" id="IPR004776">
    <property type="entry name" value="Mem_transp_PIN-like"/>
</dbReference>
<dbReference type="AlphaFoldDB" id="A0A9D5HFF8"/>
<proteinExistence type="inferred from homology"/>
<evidence type="ECO:0000256" key="9">
    <source>
        <dbReference type="SAM" id="Phobius"/>
    </source>
</evidence>
<organism evidence="10 11">
    <name type="scientific">Dioscorea zingiberensis</name>
    <dbReference type="NCBI Taxonomy" id="325984"/>
    <lineage>
        <taxon>Eukaryota</taxon>
        <taxon>Viridiplantae</taxon>
        <taxon>Streptophyta</taxon>
        <taxon>Embryophyta</taxon>
        <taxon>Tracheophyta</taxon>
        <taxon>Spermatophyta</taxon>
        <taxon>Magnoliopsida</taxon>
        <taxon>Liliopsida</taxon>
        <taxon>Dioscoreales</taxon>
        <taxon>Dioscoreaceae</taxon>
        <taxon>Dioscorea</taxon>
    </lineage>
</organism>
<feature type="transmembrane region" description="Helical" evidence="9">
    <location>
        <begin position="345"/>
        <end position="368"/>
    </location>
</feature>
<dbReference type="PANTHER" id="PTHR31651">
    <property type="match status" value="1"/>
</dbReference>
<feature type="transmembrane region" description="Helical" evidence="9">
    <location>
        <begin position="240"/>
        <end position="260"/>
    </location>
</feature>
<dbReference type="Pfam" id="PF03547">
    <property type="entry name" value="Mem_trans"/>
    <property type="match status" value="1"/>
</dbReference>
<dbReference type="EMBL" id="JAGGNH010000004">
    <property type="protein sequence ID" value="KAJ0974505.1"/>
    <property type="molecule type" value="Genomic_DNA"/>
</dbReference>
<name>A0A9D5HFF8_9LILI</name>
<feature type="transmembrane region" description="Helical" evidence="9">
    <location>
        <begin position="46"/>
        <end position="66"/>
    </location>
</feature>
<gene>
    <name evidence="10" type="ORF">J5N97_016470</name>
</gene>
<evidence type="ECO:0000256" key="2">
    <source>
        <dbReference type="ARBA" id="ARBA00022448"/>
    </source>
</evidence>
<comment type="caution">
    <text evidence="10">The sequence shown here is derived from an EMBL/GenBank/DDBJ whole genome shotgun (WGS) entry which is preliminary data.</text>
</comment>
<evidence type="ECO:0000313" key="11">
    <source>
        <dbReference type="Proteomes" id="UP001085076"/>
    </source>
</evidence>
<feature type="transmembrane region" description="Helical" evidence="9">
    <location>
        <begin position="310"/>
        <end position="333"/>
    </location>
</feature>
<dbReference type="PANTHER" id="PTHR31651:SF3">
    <property type="entry name" value="PROTEIN PIN-LIKES 7"/>
    <property type="match status" value="1"/>
</dbReference>
<dbReference type="GO" id="GO:0009734">
    <property type="term" value="P:auxin-activated signaling pathway"/>
    <property type="evidence" value="ECO:0007669"/>
    <property type="project" value="UniProtKB-KW"/>
</dbReference>
<dbReference type="Proteomes" id="UP001085076">
    <property type="component" value="Miscellaneous, Linkage group lg04"/>
</dbReference>
<dbReference type="OrthoDB" id="191139at2759"/>
<comment type="subcellular location">
    <subcellularLocation>
        <location evidence="1">Endoplasmic reticulum membrane</location>
        <topology evidence="1">Multi-pass membrane protein</topology>
    </subcellularLocation>
</comment>
<evidence type="ECO:0000313" key="10">
    <source>
        <dbReference type="EMBL" id="KAJ0974505.1"/>
    </source>
</evidence>
<reference evidence="10" key="1">
    <citation type="submission" date="2021-03" db="EMBL/GenBank/DDBJ databases">
        <authorList>
            <person name="Li Z."/>
            <person name="Yang C."/>
        </authorList>
    </citation>
    <scope>NUCLEOTIDE SEQUENCE</scope>
    <source>
        <strain evidence="10">Dzin_1.0</strain>
        <tissue evidence="10">Leaf</tissue>
    </source>
</reference>
<evidence type="ECO:0000256" key="3">
    <source>
        <dbReference type="ARBA" id="ARBA00022692"/>
    </source>
</evidence>
<evidence type="ECO:0000256" key="4">
    <source>
        <dbReference type="ARBA" id="ARBA00022989"/>
    </source>
</evidence>
<evidence type="ECO:0000256" key="7">
    <source>
        <dbReference type="ARBA" id="ARBA00025100"/>
    </source>
</evidence>
<sequence>MGFLSLLMVASMPVLQFLIIGLIGAFLASSYINILTPTAMKDINKVAYVVFTPALVFASLAKTVTLTDILSWWYMPVNIGITFLIGGVLGWVAVKILKPAQHLEGLVIANCSAGNLGNLLLIIIPAICDENGSPFGDQQVCNELALSYAALSMALGNIFIWTIAYGLIQKDGVSQEKMIRSNGGNDSNESQQAQVLKIESGEETFNDQEVTPEQIKVPLLRPDHEKNKIKEILHQLVEELMTPPIISAIVGFIIGVIPWLKSLIIGANAPLKVLQDSITLLGDGLIPCLTLILGGNLIKGLGKGGIKPTVIATIIGVRYIVLPIVGISVVRTAKGLGLLPQDPMFAYVLMIQYTLPPAMSIGTMAQLFDVGREECSVIFLWAYLIAALAITFWSTVFMSILT</sequence>
<keyword evidence="3 9" id="KW-0812">Transmembrane</keyword>
<keyword evidence="5 9" id="KW-0472">Membrane</keyword>
<keyword evidence="2" id="KW-0813">Transport</keyword>
<comment type="function">
    <text evidence="7">Involved in cellular auxin homeostasis by regulating auxin metabolism. Regulates intracellular auxin accumulation at the endoplasmic reticulum and thus auxin availability for nuclear auxin signaling.</text>
</comment>
<feature type="transmembrane region" description="Helical" evidence="9">
    <location>
        <begin position="72"/>
        <end position="94"/>
    </location>
</feature>
<evidence type="ECO:0000256" key="6">
    <source>
        <dbReference type="ARBA" id="ARBA00023294"/>
    </source>
</evidence>
<feature type="transmembrane region" description="Helical" evidence="9">
    <location>
        <begin position="147"/>
        <end position="168"/>
    </location>
</feature>
<evidence type="ECO:0000256" key="8">
    <source>
        <dbReference type="ARBA" id="ARBA00025752"/>
    </source>
</evidence>
<feature type="transmembrane region" description="Helical" evidence="9">
    <location>
        <begin position="106"/>
        <end position="127"/>
    </location>
</feature>